<evidence type="ECO:0000313" key="5">
    <source>
        <dbReference type="EMBL" id="KAL3500623.1"/>
    </source>
</evidence>
<keyword evidence="2" id="KW-0436">Ligase</keyword>
<proteinExistence type="inferred from homology"/>
<organism evidence="5 6">
    <name type="scientific">Cinchona calisaya</name>
    <dbReference type="NCBI Taxonomy" id="153742"/>
    <lineage>
        <taxon>Eukaryota</taxon>
        <taxon>Viridiplantae</taxon>
        <taxon>Streptophyta</taxon>
        <taxon>Embryophyta</taxon>
        <taxon>Tracheophyta</taxon>
        <taxon>Spermatophyta</taxon>
        <taxon>Magnoliopsida</taxon>
        <taxon>eudicotyledons</taxon>
        <taxon>Gunneridae</taxon>
        <taxon>Pentapetalae</taxon>
        <taxon>asterids</taxon>
        <taxon>lamiids</taxon>
        <taxon>Gentianales</taxon>
        <taxon>Rubiaceae</taxon>
        <taxon>Cinchonoideae</taxon>
        <taxon>Cinchoneae</taxon>
        <taxon>Cinchona</taxon>
    </lineage>
</organism>
<dbReference type="Pfam" id="PF23571">
    <property type="entry name" value="GH3_M"/>
    <property type="match status" value="1"/>
</dbReference>
<gene>
    <name evidence="5" type="ORF">ACH5RR_039716</name>
</gene>
<protein>
    <recommendedName>
        <fullName evidence="7">Indole-3-acetic acid-amido synthetase GH3.17-like</fullName>
    </recommendedName>
</protein>
<evidence type="ECO:0000313" key="6">
    <source>
        <dbReference type="Proteomes" id="UP001630127"/>
    </source>
</evidence>
<sequence length="709" mass="79457">MVTNKFISSIDGIAPHFASIATAMTNEDKCEQLASDRSNSLVAELLKLELCEGDTFTVAEILAGAPAKLNVFSQLPINMKRKYAFNLLYPSSSSNSGKAIEVVIPVTREKEGRHVKVLVESDISQPLMRGTRVNLEGLSKWLYFRKSRIQLPTFDPTNNEANLRILDEITDNAAQIQEDVLKDILTKNANTEYLKDFLDGHPPDKELFKKKVPVVEYEDIKSYIDRIANGEPSQIITAESITHLNRSSGTSGGKRKLLPVTDEECTREALFHNIILTVLNNGLVVTSSVKHLFESKQSIFNGLTSPKEVMLCEDTKQSMYGQLICGLIQRDEVSRVGAVFALSFVGAMKFLEEDWQQLCQNIRTGQISDSITDPDCRKAISSILSKPMPDLADAIENECRGQSWEGIVKKLWPRAKCVRAVITGSMAQYIKTLEFYGGGSPLVSTSYALSEGLYGICLNPLTTDVSYTLIPYTAYYEFLPLNQKIDQGMEKDSQLKREKILDLANVKVGQQYELVVTTFSGLYRYRMGDILMVTGFHNNTPEFQFVQRLNVVLSIAADKTTEEDLIKAVTKAKYIIEPLGYLLTDYSSYADMSSIPGHYVLFWEVQMGAKVEVLDLDRVLMEQCCNILEESLDVMYKMLRNLNNIIGPLEIRVVKEGTFSSLMDFFVSQGTSLSQYKTPKSIKSEKAIQILNSRVIERFSSNVLLSPVS</sequence>
<evidence type="ECO:0000259" key="4">
    <source>
        <dbReference type="Pfam" id="PF23572"/>
    </source>
</evidence>
<dbReference type="PANTHER" id="PTHR31901">
    <property type="entry name" value="GH3 DOMAIN-CONTAINING PROTEIN"/>
    <property type="match status" value="1"/>
</dbReference>
<feature type="domain" description="GH3 middle" evidence="3">
    <location>
        <begin position="467"/>
        <end position="548"/>
    </location>
</feature>
<comment type="similarity">
    <text evidence="1">Belongs to the IAA-amido conjugating enzyme family.</text>
</comment>
<dbReference type="AlphaFoldDB" id="A0ABD2XZH5"/>
<name>A0ABD2XZH5_9GENT</name>
<dbReference type="InterPro" id="IPR055377">
    <property type="entry name" value="GH3_M"/>
</dbReference>
<keyword evidence="6" id="KW-1185">Reference proteome</keyword>
<evidence type="ECO:0008006" key="7">
    <source>
        <dbReference type="Google" id="ProtNLM"/>
    </source>
</evidence>
<dbReference type="GO" id="GO:0016874">
    <property type="term" value="F:ligase activity"/>
    <property type="evidence" value="ECO:0007669"/>
    <property type="project" value="UniProtKB-KW"/>
</dbReference>
<reference evidence="5 6" key="1">
    <citation type="submission" date="2024-11" db="EMBL/GenBank/DDBJ databases">
        <title>A near-complete genome assembly of Cinchona calisaya.</title>
        <authorList>
            <person name="Lian D.C."/>
            <person name="Zhao X.W."/>
            <person name="Wei L."/>
        </authorList>
    </citation>
    <scope>NUCLEOTIDE SEQUENCE [LARGE SCALE GENOMIC DNA]</scope>
    <source>
        <tissue evidence="5">Nenye</tissue>
    </source>
</reference>
<evidence type="ECO:0000256" key="2">
    <source>
        <dbReference type="ARBA" id="ARBA00022598"/>
    </source>
</evidence>
<dbReference type="InterPro" id="IPR004993">
    <property type="entry name" value="GH3"/>
</dbReference>
<dbReference type="PANTHER" id="PTHR31901:SF33">
    <property type="entry name" value="INDOLE-3-ACETIC ACID-AMIDO SYNTHETASE GH3.17"/>
    <property type="match status" value="1"/>
</dbReference>
<feature type="domain" description="GH3 C-terminal" evidence="4">
    <location>
        <begin position="563"/>
        <end position="685"/>
    </location>
</feature>
<evidence type="ECO:0000256" key="1">
    <source>
        <dbReference type="ARBA" id="ARBA00008068"/>
    </source>
</evidence>
<evidence type="ECO:0000259" key="3">
    <source>
        <dbReference type="Pfam" id="PF23571"/>
    </source>
</evidence>
<accession>A0ABD2XZH5</accession>
<dbReference type="Proteomes" id="UP001630127">
    <property type="component" value="Unassembled WGS sequence"/>
</dbReference>
<dbReference type="InterPro" id="IPR055378">
    <property type="entry name" value="GH3_C"/>
</dbReference>
<dbReference type="EMBL" id="JBJUIK010000016">
    <property type="protein sequence ID" value="KAL3500623.1"/>
    <property type="molecule type" value="Genomic_DNA"/>
</dbReference>
<dbReference type="Pfam" id="PF23572">
    <property type="entry name" value="GH3_C"/>
    <property type="match status" value="1"/>
</dbReference>
<dbReference type="Pfam" id="PF03321">
    <property type="entry name" value="GH3"/>
    <property type="match status" value="2"/>
</dbReference>
<comment type="caution">
    <text evidence="5">The sequence shown here is derived from an EMBL/GenBank/DDBJ whole genome shotgun (WGS) entry which is preliminary data.</text>
</comment>